<accession>A0AA87MJ74</accession>
<dbReference type="InterPro" id="IPR025669">
    <property type="entry name" value="AAA_dom"/>
</dbReference>
<dbReference type="CDD" id="cd02042">
    <property type="entry name" value="ParAB_family"/>
    <property type="match status" value="1"/>
</dbReference>
<reference evidence="2 3" key="1">
    <citation type="journal article" date="2014" name="Int. J. Syst. Evol. Microbiol.">
        <title>Leptospira mayottensis sp. nov., a pathogenic species of the genus Leptospira isolated from humans.</title>
        <authorList>
            <person name="Bourhy P."/>
            <person name="Collet L."/>
            <person name="Brisse S."/>
            <person name="Picardeau M."/>
        </authorList>
    </citation>
    <scope>NUCLEOTIDE SEQUENCE [LARGE SCALE GENOMIC DNA]</scope>
    <source>
        <strain evidence="2 3">200901122</strain>
    </source>
</reference>
<dbReference type="SUPFAM" id="SSF52540">
    <property type="entry name" value="P-loop containing nucleoside triphosphate hydrolases"/>
    <property type="match status" value="1"/>
</dbReference>
<evidence type="ECO:0000259" key="1">
    <source>
        <dbReference type="Pfam" id="PF13614"/>
    </source>
</evidence>
<feature type="domain" description="AAA" evidence="1">
    <location>
        <begin position="14"/>
        <end position="181"/>
    </location>
</feature>
<protein>
    <submittedName>
        <fullName evidence="2">CobQ/CobB/MinD/ParA nucleotide binding domain protein</fullName>
    </submittedName>
</protein>
<dbReference type="PANTHER" id="PTHR13696:SF52">
    <property type="entry name" value="PARA FAMILY PROTEIN CT_582"/>
    <property type="match status" value="1"/>
</dbReference>
<name>A0AA87MJ74_9LEPT</name>
<evidence type="ECO:0000313" key="3">
    <source>
        <dbReference type="Proteomes" id="UP000001343"/>
    </source>
</evidence>
<sequence length="298" mass="33357">MSYIQNCNMPPQFVITITNPKGGTGKSTTAFHLTISISKNGKTLAADVDMQADFSDAFFPDTPIEDFDEANTFTVIRGETTLKNSVRSKHGIDVLVSSLEMEDFAYHATKNQSLIPKLGSILRNSDYDYVIIDTPGSGSSETISSIMAADYVLIPVKPSKWATRTIKRVLKKINEAQQFLNTIQSGRTIESFIVPVQWGKAKQPSARAIQILDQLQNYNEILSLLKKKEVGFDLVKCPIVTDPIPYIQEMDDRTENGEPFKPNTIGSEHYDRLVDTILNFHLNKPSKKDTQLSLTYDK</sequence>
<dbReference type="InterPro" id="IPR050678">
    <property type="entry name" value="DNA_Partitioning_ATPase"/>
</dbReference>
<dbReference type="AlphaFoldDB" id="A0AA87MJ74"/>
<dbReference type="Gene3D" id="3.40.50.300">
    <property type="entry name" value="P-loop containing nucleotide triphosphate hydrolases"/>
    <property type="match status" value="1"/>
</dbReference>
<dbReference type="InterPro" id="IPR027417">
    <property type="entry name" value="P-loop_NTPase"/>
</dbReference>
<evidence type="ECO:0000313" key="2">
    <source>
        <dbReference type="EMBL" id="EKR98100.1"/>
    </source>
</evidence>
<dbReference type="RefSeq" id="WP_002764797.1">
    <property type="nucleotide sequence ID" value="NZ_AKWM02000084.1"/>
</dbReference>
<organism evidence="2 3">
    <name type="scientific">Leptospira mayottensis 200901122</name>
    <dbReference type="NCBI Taxonomy" id="1193010"/>
    <lineage>
        <taxon>Bacteria</taxon>
        <taxon>Pseudomonadati</taxon>
        <taxon>Spirochaetota</taxon>
        <taxon>Spirochaetia</taxon>
        <taxon>Leptospirales</taxon>
        <taxon>Leptospiraceae</taxon>
        <taxon>Leptospira</taxon>
    </lineage>
</organism>
<comment type="caution">
    <text evidence="2">The sequence shown here is derived from an EMBL/GenBank/DDBJ whole genome shotgun (WGS) entry which is preliminary data.</text>
</comment>
<gene>
    <name evidence="2" type="ORF">LEP1GSC125_1586</name>
</gene>
<dbReference type="Proteomes" id="UP000001343">
    <property type="component" value="Unassembled WGS sequence"/>
</dbReference>
<proteinExistence type="predicted"/>
<dbReference type="Pfam" id="PF13614">
    <property type="entry name" value="AAA_31"/>
    <property type="match status" value="1"/>
</dbReference>
<dbReference type="EMBL" id="AKWM02000084">
    <property type="protein sequence ID" value="EKR98100.1"/>
    <property type="molecule type" value="Genomic_DNA"/>
</dbReference>
<dbReference type="PANTHER" id="PTHR13696">
    <property type="entry name" value="P-LOOP CONTAINING NUCLEOSIDE TRIPHOSPHATE HYDROLASE"/>
    <property type="match status" value="1"/>
</dbReference>